<dbReference type="Pfam" id="PF05686">
    <property type="entry name" value="Glyco_transf_90"/>
    <property type="match status" value="1"/>
</dbReference>
<accession>A0A0P1BJH2</accession>
<dbReference type="PANTHER" id="PTHR12203:SF107">
    <property type="entry name" value="GLYCOSYL TRANSFERASE CAP10 DOMAIN-CONTAINING PROTEIN"/>
    <property type="match status" value="1"/>
</dbReference>
<sequence>MSGGGLPVPASAGAMQDGFRSALTMGRARIRWVLVLAVVLSLMLLFAVFGSEEDSSTRLGRLHTSASGLLGLNGKVGSRPGPAGVAPGGLSVDEALTQDFDPWVKGSGRTNLTYHSHFNQDDLTLCEDECDAFFPGLWKEIDRSVEFFTKKQQYNKEYLEFSCDDGIWTHARVVIYNNRMYLKYYQQSDFTRSQAALALLHLAVSTSRERLPNVEFCMGMMDWGSRGKFSLDRAPDLEDVWLMPDYGWWSWPEHVGSYQELREKTARVEKEVGWAKKINKLMWRGSMRVGTADRESLVAVARGHDWSDIKALDWGDPSTQVSMEDHCRWKFHGFPEGNTYSGRLRYLQNCRVVIVTHEPRWLQHWTHLYNGDWKSPDQNIVYVPKPQGEGQGVLVHDGDGKASYDRTWERLPETMDALLADDAHAKRVADNSWTFFRERYVTPASATCYWRKLLWGFSKVQKYQVDLSGSETSYESWILKGMKGTHHRRDENESRNLSDAEEQELAKAASYEILRRATMEREP</sequence>
<evidence type="ECO:0000256" key="1">
    <source>
        <dbReference type="SAM" id="Phobius"/>
    </source>
</evidence>
<dbReference type="InterPro" id="IPR051091">
    <property type="entry name" value="O-Glucosyltr/Glycosyltrsf_90"/>
</dbReference>
<protein>
    <submittedName>
        <fullName evidence="3">Endoplasmic reticulum protein EP58, contains filamin rod domain and KDEL motif</fullName>
    </submittedName>
</protein>
<proteinExistence type="predicted"/>
<dbReference type="PANTHER" id="PTHR12203">
    <property type="entry name" value="KDEL LYS-ASP-GLU-LEU CONTAINING - RELATED"/>
    <property type="match status" value="1"/>
</dbReference>
<dbReference type="InterPro" id="IPR006598">
    <property type="entry name" value="CAP10"/>
</dbReference>
<evidence type="ECO:0000313" key="4">
    <source>
        <dbReference type="Proteomes" id="UP000054845"/>
    </source>
</evidence>
<keyword evidence="1" id="KW-0812">Transmembrane</keyword>
<organism evidence="3 4">
    <name type="scientific">Ceraceosorus bombacis</name>
    <dbReference type="NCBI Taxonomy" id="401625"/>
    <lineage>
        <taxon>Eukaryota</taxon>
        <taxon>Fungi</taxon>
        <taxon>Dikarya</taxon>
        <taxon>Basidiomycota</taxon>
        <taxon>Ustilaginomycotina</taxon>
        <taxon>Exobasidiomycetes</taxon>
        <taxon>Ceraceosorales</taxon>
        <taxon>Ceraceosoraceae</taxon>
        <taxon>Ceraceosorus</taxon>
    </lineage>
</organism>
<feature type="domain" description="Glycosyl transferase CAP10" evidence="2">
    <location>
        <begin position="210"/>
        <end position="464"/>
    </location>
</feature>
<keyword evidence="1" id="KW-1133">Transmembrane helix</keyword>
<dbReference type="OrthoDB" id="202415at2759"/>
<dbReference type="EMBL" id="CCYA01000278">
    <property type="protein sequence ID" value="CEH16068.1"/>
    <property type="molecule type" value="Genomic_DNA"/>
</dbReference>
<evidence type="ECO:0000313" key="3">
    <source>
        <dbReference type="EMBL" id="CEH16068.1"/>
    </source>
</evidence>
<name>A0A0P1BJH2_9BASI</name>
<dbReference type="AlphaFoldDB" id="A0A0P1BJH2"/>
<reference evidence="3 4" key="1">
    <citation type="submission" date="2014-09" db="EMBL/GenBank/DDBJ databases">
        <authorList>
            <person name="Magalhaes I.L.F."/>
            <person name="Oliveira U."/>
            <person name="Santos F.R."/>
            <person name="Vidigal T.H.D.A."/>
            <person name="Brescovit A.D."/>
            <person name="Santos A.J."/>
        </authorList>
    </citation>
    <scope>NUCLEOTIDE SEQUENCE [LARGE SCALE GENOMIC DNA]</scope>
</reference>
<feature type="transmembrane region" description="Helical" evidence="1">
    <location>
        <begin position="30"/>
        <end position="49"/>
    </location>
</feature>
<keyword evidence="1" id="KW-0472">Membrane</keyword>
<evidence type="ECO:0000259" key="2">
    <source>
        <dbReference type="SMART" id="SM00672"/>
    </source>
</evidence>
<dbReference type="SMART" id="SM00672">
    <property type="entry name" value="CAP10"/>
    <property type="match status" value="1"/>
</dbReference>
<dbReference type="Proteomes" id="UP000054845">
    <property type="component" value="Unassembled WGS sequence"/>
</dbReference>
<keyword evidence="4" id="KW-1185">Reference proteome</keyword>